<feature type="transmembrane region" description="Helical" evidence="9">
    <location>
        <begin position="141"/>
        <end position="161"/>
    </location>
</feature>
<keyword evidence="2" id="KW-0813">Transport</keyword>
<feature type="transmembrane region" description="Helical" evidence="9">
    <location>
        <begin position="21"/>
        <end position="40"/>
    </location>
</feature>
<dbReference type="EMBL" id="LWAE01000007">
    <property type="protein sequence ID" value="KZL89905.1"/>
    <property type="molecule type" value="Genomic_DNA"/>
</dbReference>
<dbReference type="GO" id="GO:0015649">
    <property type="term" value="F:2-keto-3-deoxygluconate:proton symporter activity"/>
    <property type="evidence" value="ECO:0007669"/>
    <property type="project" value="InterPro"/>
</dbReference>
<dbReference type="STRING" id="1121326.CLMAG_49190"/>
<evidence type="ECO:0000256" key="1">
    <source>
        <dbReference type="ARBA" id="ARBA00006430"/>
    </source>
</evidence>
<dbReference type="Proteomes" id="UP000076603">
    <property type="component" value="Unassembled WGS sequence"/>
</dbReference>
<keyword evidence="11" id="KW-1185">Reference proteome</keyword>
<dbReference type="GO" id="GO:0016020">
    <property type="term" value="C:membrane"/>
    <property type="evidence" value="ECO:0007669"/>
    <property type="project" value="InterPro"/>
</dbReference>
<gene>
    <name evidence="10" type="primary">kdgT_2</name>
    <name evidence="10" type="ORF">CLMAG_49190</name>
</gene>
<keyword evidence="7 9" id="KW-1133">Transmembrane helix</keyword>
<sequence length="269" mass="27592">MVFLYGASVSFSATPTILRKSGTLVLTKILVAWLVTLAFSKIVPGGSIETGVFAGLSVLAIVSCMDMTNGGLYAAVMQQYGSKEESGAFVLMSLESGPLVSMLILGSVGAASFPLNHFIGAVLPFLIGLILGNLDPDFKEFFTKATGVMIPFFGFALGNAIDLSNIFKTGLLGILLGLAVIVITGIPLIFADKFIGGGNGGAGLAAASSAGAAVANPVIIAKMAPQFAPVAAQATALVATTVIVTSILVPILTSLWYKRFGKVKAIQEA</sequence>
<feature type="transmembrane region" description="Helical" evidence="9">
    <location>
        <begin position="202"/>
        <end position="224"/>
    </location>
</feature>
<comment type="similarity">
    <text evidence="1">Belongs to the KdgT transporter family.</text>
</comment>
<dbReference type="AlphaFoldDB" id="A0A161WDY2"/>
<evidence type="ECO:0000256" key="2">
    <source>
        <dbReference type="ARBA" id="ARBA00022448"/>
    </source>
</evidence>
<feature type="transmembrane region" description="Helical" evidence="9">
    <location>
        <begin position="88"/>
        <end position="109"/>
    </location>
</feature>
<evidence type="ECO:0000313" key="11">
    <source>
        <dbReference type="Proteomes" id="UP000076603"/>
    </source>
</evidence>
<feature type="transmembrane region" description="Helical" evidence="9">
    <location>
        <begin position="115"/>
        <end position="134"/>
    </location>
</feature>
<feature type="transmembrane region" description="Helical" evidence="9">
    <location>
        <begin position="230"/>
        <end position="257"/>
    </location>
</feature>
<evidence type="ECO:0000256" key="8">
    <source>
        <dbReference type="ARBA" id="ARBA00023136"/>
    </source>
</evidence>
<keyword evidence="4" id="KW-0762">Sugar transport</keyword>
<name>A0A161WDY2_9CLOT</name>
<accession>A0A161WDY2</accession>
<evidence type="ECO:0000313" key="10">
    <source>
        <dbReference type="EMBL" id="KZL89905.1"/>
    </source>
</evidence>
<feature type="transmembrane region" description="Helical" evidence="9">
    <location>
        <begin position="167"/>
        <end position="190"/>
    </location>
</feature>
<keyword evidence="5 9" id="KW-0812">Transmembrane</keyword>
<feature type="transmembrane region" description="Helical" evidence="9">
    <location>
        <begin position="52"/>
        <end position="76"/>
    </location>
</feature>
<proteinExistence type="inferred from homology"/>
<organism evidence="10 11">
    <name type="scientific">Clostridium magnum DSM 2767</name>
    <dbReference type="NCBI Taxonomy" id="1121326"/>
    <lineage>
        <taxon>Bacteria</taxon>
        <taxon>Bacillati</taxon>
        <taxon>Bacillota</taxon>
        <taxon>Clostridia</taxon>
        <taxon>Eubacteriales</taxon>
        <taxon>Clostridiaceae</taxon>
        <taxon>Clostridium</taxon>
    </lineage>
</organism>
<evidence type="ECO:0000256" key="6">
    <source>
        <dbReference type="ARBA" id="ARBA00022847"/>
    </source>
</evidence>
<reference evidence="10 11" key="1">
    <citation type="submission" date="2016-04" db="EMBL/GenBank/DDBJ databases">
        <title>Genome sequence of Clostridium magnum DSM 2767.</title>
        <authorList>
            <person name="Poehlein A."/>
            <person name="Uhlig R."/>
            <person name="Fischer R."/>
            <person name="Bahl H."/>
            <person name="Daniel R."/>
        </authorList>
    </citation>
    <scope>NUCLEOTIDE SEQUENCE [LARGE SCALE GENOMIC DNA]</scope>
    <source>
        <strain evidence="10 11">DSM 2767</strain>
    </source>
</reference>
<dbReference type="Pfam" id="PF03812">
    <property type="entry name" value="KdgT"/>
    <property type="match status" value="1"/>
</dbReference>
<evidence type="ECO:0000256" key="7">
    <source>
        <dbReference type="ARBA" id="ARBA00022989"/>
    </source>
</evidence>
<evidence type="ECO:0000256" key="5">
    <source>
        <dbReference type="ARBA" id="ARBA00022692"/>
    </source>
</evidence>
<evidence type="ECO:0000256" key="4">
    <source>
        <dbReference type="ARBA" id="ARBA00022597"/>
    </source>
</evidence>
<dbReference type="PATRIC" id="fig|1121326.3.peg.4981"/>
<dbReference type="InterPro" id="IPR004684">
    <property type="entry name" value="2keto-3dGluconate_permease"/>
</dbReference>
<keyword evidence="3" id="KW-1003">Cell membrane</keyword>
<keyword evidence="8 9" id="KW-0472">Membrane</keyword>
<comment type="caution">
    <text evidence="10">The sequence shown here is derived from an EMBL/GenBank/DDBJ whole genome shotgun (WGS) entry which is preliminary data.</text>
</comment>
<evidence type="ECO:0000256" key="3">
    <source>
        <dbReference type="ARBA" id="ARBA00022475"/>
    </source>
</evidence>
<protein>
    <submittedName>
        <fullName evidence="10">2-keto-3-deoxygluconate permease</fullName>
    </submittedName>
</protein>
<keyword evidence="6" id="KW-0769">Symport</keyword>
<evidence type="ECO:0000256" key="9">
    <source>
        <dbReference type="SAM" id="Phobius"/>
    </source>
</evidence>